<evidence type="ECO:0000256" key="5">
    <source>
        <dbReference type="PIRSR" id="PIRSR601486-1"/>
    </source>
</evidence>
<protein>
    <submittedName>
        <fullName evidence="6">Group III truncated hemoglobin</fullName>
    </submittedName>
</protein>
<reference evidence="6 7" key="1">
    <citation type="journal article" date="2017" name="Int. J. Syst. Evol. Microbiol.">
        <title>Marinicauda algicola sp. nov., isolated from a marine red alga Rhodosorus marinus.</title>
        <authorList>
            <person name="Jeong S.E."/>
            <person name="Jeon S.H."/>
            <person name="Chun B.H."/>
            <person name="Kim D.W."/>
            <person name="Jeon C.O."/>
        </authorList>
    </citation>
    <scope>NUCLEOTIDE SEQUENCE [LARGE SCALE GENOMIC DNA]</scope>
    <source>
        <strain evidence="6 7">JCM 31718</strain>
    </source>
</reference>
<evidence type="ECO:0000313" key="6">
    <source>
        <dbReference type="EMBL" id="TGY89800.1"/>
    </source>
</evidence>
<keyword evidence="3 5" id="KW-0479">Metal-binding</keyword>
<dbReference type="Proteomes" id="UP000308054">
    <property type="component" value="Unassembled WGS sequence"/>
</dbReference>
<dbReference type="SUPFAM" id="SSF46458">
    <property type="entry name" value="Globin-like"/>
    <property type="match status" value="1"/>
</dbReference>
<keyword evidence="2 5" id="KW-0349">Heme</keyword>
<comment type="caution">
    <text evidence="6">The sequence shown here is derived from an EMBL/GenBank/DDBJ whole genome shotgun (WGS) entry which is preliminary data.</text>
</comment>
<proteinExistence type="predicted"/>
<dbReference type="RefSeq" id="WP_135994297.1">
    <property type="nucleotide sequence ID" value="NZ_CP071057.1"/>
</dbReference>
<dbReference type="GO" id="GO:0019825">
    <property type="term" value="F:oxygen binding"/>
    <property type="evidence" value="ECO:0007669"/>
    <property type="project" value="InterPro"/>
</dbReference>
<dbReference type="EMBL" id="SRXW01000001">
    <property type="protein sequence ID" value="TGY89800.1"/>
    <property type="molecule type" value="Genomic_DNA"/>
</dbReference>
<dbReference type="InterPro" id="IPR001486">
    <property type="entry name" value="Hemoglobin_trunc"/>
</dbReference>
<dbReference type="OrthoDB" id="25954at2"/>
<dbReference type="GO" id="GO:0046872">
    <property type="term" value="F:metal ion binding"/>
    <property type="evidence" value="ECO:0007669"/>
    <property type="project" value="UniProtKB-KW"/>
</dbReference>
<dbReference type="AlphaFoldDB" id="A0A4S2H2H2"/>
<keyword evidence="4 5" id="KW-0408">Iron</keyword>
<dbReference type="InterPro" id="IPR012292">
    <property type="entry name" value="Globin/Proto"/>
</dbReference>
<evidence type="ECO:0000313" key="7">
    <source>
        <dbReference type="Proteomes" id="UP000308054"/>
    </source>
</evidence>
<keyword evidence="1" id="KW-0813">Transport</keyword>
<evidence type="ECO:0000256" key="2">
    <source>
        <dbReference type="ARBA" id="ARBA00022617"/>
    </source>
</evidence>
<evidence type="ECO:0000256" key="1">
    <source>
        <dbReference type="ARBA" id="ARBA00022448"/>
    </source>
</evidence>
<dbReference type="CDD" id="cd08916">
    <property type="entry name" value="TrHb3_P"/>
    <property type="match status" value="1"/>
</dbReference>
<evidence type="ECO:0000256" key="3">
    <source>
        <dbReference type="ARBA" id="ARBA00022723"/>
    </source>
</evidence>
<keyword evidence="7" id="KW-1185">Reference proteome</keyword>
<organism evidence="6 7">
    <name type="scientific">Marinicauda algicola</name>
    <dbReference type="NCBI Taxonomy" id="2029849"/>
    <lineage>
        <taxon>Bacteria</taxon>
        <taxon>Pseudomonadati</taxon>
        <taxon>Pseudomonadota</taxon>
        <taxon>Alphaproteobacteria</taxon>
        <taxon>Maricaulales</taxon>
        <taxon>Maricaulaceae</taxon>
        <taxon>Marinicauda</taxon>
    </lineage>
</organism>
<sequence>MGPESFKSHAAAPRAAQRAAFAHAIGIDEAMIERLVDRFYARVREDALLAPVFAAKIADWEPHLRQMYAFWSSVVLGTGRYHGRPMPKHAPLPVCGDHFDRWLALFEATAREVCPPRAAEIFIERARRIAASLEYAIALTRGADLAPGERLGEP</sequence>
<accession>A0A4S2H2H2</accession>
<dbReference type="Gene3D" id="1.10.490.10">
    <property type="entry name" value="Globins"/>
    <property type="match status" value="1"/>
</dbReference>
<evidence type="ECO:0000256" key="4">
    <source>
        <dbReference type="ARBA" id="ARBA00023004"/>
    </source>
</evidence>
<feature type="binding site" description="distal binding residue" evidence="5">
    <location>
        <position position="63"/>
    </location>
    <ligand>
        <name>heme</name>
        <dbReference type="ChEBI" id="CHEBI:30413"/>
    </ligand>
    <ligandPart>
        <name>Fe</name>
        <dbReference type="ChEBI" id="CHEBI:18248"/>
    </ligandPart>
</feature>
<name>A0A4S2H2H2_9PROT</name>
<dbReference type="InterPro" id="IPR009050">
    <property type="entry name" value="Globin-like_sf"/>
</dbReference>
<dbReference type="GO" id="GO:0020037">
    <property type="term" value="F:heme binding"/>
    <property type="evidence" value="ECO:0007669"/>
    <property type="project" value="InterPro"/>
</dbReference>
<dbReference type="Pfam" id="PF01152">
    <property type="entry name" value="Bac_globin"/>
    <property type="match status" value="1"/>
</dbReference>
<gene>
    <name evidence="6" type="ORF">E5163_01270</name>
</gene>